<proteinExistence type="predicted"/>
<dbReference type="Proteomes" id="UP001157502">
    <property type="component" value="Chromosome 6"/>
</dbReference>
<comment type="caution">
    <text evidence="1">The sequence shown here is derived from an EMBL/GenBank/DDBJ whole genome shotgun (WGS) entry which is preliminary data.</text>
</comment>
<evidence type="ECO:0000313" key="1">
    <source>
        <dbReference type="EMBL" id="KAJ8010671.1"/>
    </source>
</evidence>
<organism evidence="1 2">
    <name type="scientific">Dallia pectoralis</name>
    <name type="common">Alaska blackfish</name>
    <dbReference type="NCBI Taxonomy" id="75939"/>
    <lineage>
        <taxon>Eukaryota</taxon>
        <taxon>Metazoa</taxon>
        <taxon>Chordata</taxon>
        <taxon>Craniata</taxon>
        <taxon>Vertebrata</taxon>
        <taxon>Euteleostomi</taxon>
        <taxon>Actinopterygii</taxon>
        <taxon>Neopterygii</taxon>
        <taxon>Teleostei</taxon>
        <taxon>Protacanthopterygii</taxon>
        <taxon>Esociformes</taxon>
        <taxon>Umbridae</taxon>
        <taxon>Dallia</taxon>
    </lineage>
</organism>
<keyword evidence="2" id="KW-1185">Reference proteome</keyword>
<gene>
    <name evidence="1" type="ORF">DPEC_G00077530</name>
</gene>
<accession>A0ACC2H4I7</accession>
<dbReference type="EMBL" id="CM055733">
    <property type="protein sequence ID" value="KAJ8010671.1"/>
    <property type="molecule type" value="Genomic_DNA"/>
</dbReference>
<reference evidence="1" key="1">
    <citation type="submission" date="2021-05" db="EMBL/GenBank/DDBJ databases">
        <authorList>
            <person name="Pan Q."/>
            <person name="Jouanno E."/>
            <person name="Zahm M."/>
            <person name="Klopp C."/>
            <person name="Cabau C."/>
            <person name="Louis A."/>
            <person name="Berthelot C."/>
            <person name="Parey E."/>
            <person name="Roest Crollius H."/>
            <person name="Montfort J."/>
            <person name="Robinson-Rechavi M."/>
            <person name="Bouchez O."/>
            <person name="Lampietro C."/>
            <person name="Lopez Roques C."/>
            <person name="Donnadieu C."/>
            <person name="Postlethwait J."/>
            <person name="Bobe J."/>
            <person name="Dillon D."/>
            <person name="Chandos A."/>
            <person name="von Hippel F."/>
            <person name="Guiguen Y."/>
        </authorList>
    </citation>
    <scope>NUCLEOTIDE SEQUENCE</scope>
    <source>
        <strain evidence="1">YG-Jan2019</strain>
    </source>
</reference>
<name>A0ACC2H4I7_DALPE</name>
<evidence type="ECO:0000313" key="2">
    <source>
        <dbReference type="Proteomes" id="UP001157502"/>
    </source>
</evidence>
<protein>
    <submittedName>
        <fullName evidence="1">Uncharacterized protein</fullName>
    </submittedName>
</protein>
<sequence length="100" mass="10973">MRTPDICTSSPVARALIPPNIPSFGDLDPKSIPSGIEVGLREVAGLTRVAHIIITLCGLRKHPSYGTEWYLSYLRLSLQGLPVCAGREILTRESDRRKSS</sequence>